<feature type="domain" description="Plasmid pRiA4b Orf3-like" evidence="1">
    <location>
        <begin position="9"/>
        <end position="177"/>
    </location>
</feature>
<sequence>MAKLSNQPVYQLKITLRNARPPIWRRVQVPSDITLAKLHKIIQLAMGWYDCHLHEFEVGGQTYGQPMPEYDLDLLNEQRIRLNQFVTKEKFKFVYVYDMGDGWDHEILVEKILPPDPETRYPVCIKGKRACPPEDCGGVWGYADFLEIIRDPKHPEHDEMLEWVGGQFDSELFDLEEANYQLKRVR</sequence>
<dbReference type="EMBL" id="QBMN01000011">
    <property type="protein sequence ID" value="PZO44915.1"/>
    <property type="molecule type" value="Genomic_DNA"/>
</dbReference>
<comment type="caution">
    <text evidence="2">The sequence shown here is derived from an EMBL/GenBank/DDBJ whole genome shotgun (WGS) entry which is preliminary data.</text>
</comment>
<dbReference type="Gene3D" id="3.10.290.30">
    <property type="entry name" value="MM3350-like"/>
    <property type="match status" value="1"/>
</dbReference>
<evidence type="ECO:0000259" key="1">
    <source>
        <dbReference type="Pfam" id="PF07929"/>
    </source>
</evidence>
<reference evidence="3" key="1">
    <citation type="submission" date="2018-04" db="EMBL/GenBank/DDBJ databases">
        <authorList>
            <person name="Cornet L."/>
        </authorList>
    </citation>
    <scope>NUCLEOTIDE SEQUENCE [LARGE SCALE GENOMIC DNA]</scope>
</reference>
<name>A0A2W4YDK3_9CYAN</name>
<dbReference type="Pfam" id="PF07929">
    <property type="entry name" value="PRiA4_ORF3"/>
    <property type="match status" value="1"/>
</dbReference>
<gene>
    <name evidence="2" type="ORF">DCF17_02775</name>
</gene>
<protein>
    <recommendedName>
        <fullName evidence="1">Plasmid pRiA4b Orf3-like domain-containing protein</fullName>
    </recommendedName>
</protein>
<dbReference type="AlphaFoldDB" id="A0A2W4YDK3"/>
<dbReference type="SUPFAM" id="SSF159941">
    <property type="entry name" value="MM3350-like"/>
    <property type="match status" value="1"/>
</dbReference>
<dbReference type="PANTHER" id="PTHR41878:SF1">
    <property type="entry name" value="TNPR PROTEIN"/>
    <property type="match status" value="1"/>
</dbReference>
<dbReference type="Proteomes" id="UP000249081">
    <property type="component" value="Unassembled WGS sequence"/>
</dbReference>
<accession>A0A2W4YDK3</accession>
<evidence type="ECO:0000313" key="2">
    <source>
        <dbReference type="EMBL" id="PZO44915.1"/>
    </source>
</evidence>
<dbReference type="InterPro" id="IPR024047">
    <property type="entry name" value="MM3350-like_sf"/>
</dbReference>
<proteinExistence type="predicted"/>
<reference evidence="2 3" key="2">
    <citation type="submission" date="2018-06" db="EMBL/GenBank/DDBJ databases">
        <title>Metagenomic assembly of (sub)arctic Cyanobacteria and their associated microbiome from non-axenic cultures.</title>
        <authorList>
            <person name="Baurain D."/>
        </authorList>
    </citation>
    <scope>NUCLEOTIDE SEQUENCE [LARGE SCALE GENOMIC DNA]</scope>
    <source>
        <strain evidence="2">ULC041bin1</strain>
    </source>
</reference>
<dbReference type="PANTHER" id="PTHR41878">
    <property type="entry name" value="LEXA REPRESSOR-RELATED"/>
    <property type="match status" value="1"/>
</dbReference>
<evidence type="ECO:0000313" key="3">
    <source>
        <dbReference type="Proteomes" id="UP000249081"/>
    </source>
</evidence>
<dbReference type="InterPro" id="IPR012912">
    <property type="entry name" value="Plasmid_pRiA4b_Orf3-like"/>
</dbReference>
<organism evidence="2 3">
    <name type="scientific">Shackletoniella antarctica</name>
    <dbReference type="NCBI Taxonomy" id="268115"/>
    <lineage>
        <taxon>Bacteria</taxon>
        <taxon>Bacillati</taxon>
        <taxon>Cyanobacteriota</taxon>
        <taxon>Cyanophyceae</taxon>
        <taxon>Oculatellales</taxon>
        <taxon>Oculatellaceae</taxon>
        <taxon>Shackletoniella</taxon>
    </lineage>
</organism>